<organism evidence="1 2">
    <name type="scientific">Cloacibacterium rupense</name>
    <dbReference type="NCBI Taxonomy" id="517423"/>
    <lineage>
        <taxon>Bacteria</taxon>
        <taxon>Pseudomonadati</taxon>
        <taxon>Bacteroidota</taxon>
        <taxon>Flavobacteriia</taxon>
        <taxon>Flavobacteriales</taxon>
        <taxon>Weeksellaceae</taxon>
    </lineage>
</organism>
<comment type="caution">
    <text evidence="1">The sequence shown here is derived from an EMBL/GenBank/DDBJ whole genome shotgun (WGS) entry which is preliminary data.</text>
</comment>
<evidence type="ECO:0000313" key="2">
    <source>
        <dbReference type="Proteomes" id="UP000620064"/>
    </source>
</evidence>
<dbReference type="RefSeq" id="WP_188617516.1">
    <property type="nucleotide sequence ID" value="NZ_BMLV01000003.1"/>
</dbReference>
<sequence length="169" mass="19397">MKNLQIPTAIQGLLDSINSTKLDLGEIKIDKHPLLSQDLDRYIQINKISIDLNLPRTYIWYSQILKDSEGNIIPSNLPTPEWMISEIETSSLRDENFQRIEVPVADSETEEPLLNEDGTPKMSPLFVNSHKYLLWLLKNNKVGFLQLLSAYLNELLQDIDFKSSLNQLS</sequence>
<protein>
    <submittedName>
        <fullName evidence="1">Uncharacterized protein</fullName>
    </submittedName>
</protein>
<gene>
    <name evidence="1" type="ORF">GCM10010992_15250</name>
</gene>
<proteinExistence type="predicted"/>
<evidence type="ECO:0000313" key="1">
    <source>
        <dbReference type="EMBL" id="GGP04203.1"/>
    </source>
</evidence>
<dbReference type="Proteomes" id="UP000620064">
    <property type="component" value="Unassembled WGS sequence"/>
</dbReference>
<keyword evidence="2" id="KW-1185">Reference proteome</keyword>
<dbReference type="EMBL" id="BMLV01000003">
    <property type="protein sequence ID" value="GGP04203.1"/>
    <property type="molecule type" value="Genomic_DNA"/>
</dbReference>
<name>A0ABQ2NLC7_9FLAO</name>
<reference evidence="2" key="1">
    <citation type="journal article" date="2019" name="Int. J. Syst. Evol. Microbiol.">
        <title>The Global Catalogue of Microorganisms (GCM) 10K type strain sequencing project: providing services to taxonomists for standard genome sequencing and annotation.</title>
        <authorList>
            <consortium name="The Broad Institute Genomics Platform"/>
            <consortium name="The Broad Institute Genome Sequencing Center for Infectious Disease"/>
            <person name="Wu L."/>
            <person name="Ma J."/>
        </authorList>
    </citation>
    <scope>NUCLEOTIDE SEQUENCE [LARGE SCALE GENOMIC DNA]</scope>
    <source>
        <strain evidence="2">CGMCC 1.7656</strain>
    </source>
</reference>
<accession>A0ABQ2NLC7</accession>